<dbReference type="Proteomes" id="UP000014900">
    <property type="component" value="Chromosome"/>
</dbReference>
<sequence>MVASRVGHQFGPCAAHPDPVAAWGAGGEVYGSLYPGNRRAFRQIVAYRAIPMPLFCALSDQIQRFSLKLRCSAQIEAGEGKEA</sequence>
<name>S4YWP4_SERPL</name>
<organism evidence="1 2">
    <name type="scientific">Serratia plymuthica S13</name>
    <dbReference type="NCBI Taxonomy" id="1348660"/>
    <lineage>
        <taxon>Bacteria</taxon>
        <taxon>Pseudomonadati</taxon>
        <taxon>Pseudomonadota</taxon>
        <taxon>Gammaproteobacteria</taxon>
        <taxon>Enterobacterales</taxon>
        <taxon>Yersiniaceae</taxon>
        <taxon>Serratia</taxon>
    </lineage>
</organism>
<reference evidence="1 2" key="1">
    <citation type="journal article" date="2013" name="Genome Announc.">
        <title>Genome Sequence of Serratia plymuthica Strain S13, an Endophyte with Germination- and Plant-Growth-Promoting Activity from the Flower of Styrian Oil Pumpkin.</title>
        <authorList>
            <person name="Muller H."/>
            <person name="Furnkranz M."/>
            <person name="Grube M."/>
            <person name="Berg G."/>
        </authorList>
    </citation>
    <scope>NUCLEOTIDE SEQUENCE [LARGE SCALE GENOMIC DNA]</scope>
    <source>
        <strain evidence="1">S13</strain>
    </source>
</reference>
<evidence type="ECO:0000313" key="1">
    <source>
        <dbReference type="EMBL" id="AGP46973.1"/>
    </source>
</evidence>
<dbReference type="HOGENOM" id="CLU_2540702_0_0_6"/>
<proteinExistence type="predicted"/>
<dbReference type="AlphaFoldDB" id="S4YWP4"/>
<protein>
    <submittedName>
        <fullName evidence="1">Uncharacterized protein</fullName>
    </submittedName>
</protein>
<dbReference type="KEGG" id="sry:M621_10415"/>
<gene>
    <name evidence="1" type="ORF">M621_10415</name>
</gene>
<evidence type="ECO:0000313" key="2">
    <source>
        <dbReference type="Proteomes" id="UP000014900"/>
    </source>
</evidence>
<accession>S4YWP4</accession>
<dbReference type="EMBL" id="CP006566">
    <property type="protein sequence ID" value="AGP46973.1"/>
    <property type="molecule type" value="Genomic_DNA"/>
</dbReference>